<keyword evidence="5 12" id="KW-0812">Transmembrane</keyword>
<feature type="region of interest" description="Disordered" evidence="11">
    <location>
        <begin position="503"/>
        <end position="551"/>
    </location>
</feature>
<feature type="compositionally biased region" description="Basic and acidic residues" evidence="11">
    <location>
        <begin position="12"/>
        <end position="28"/>
    </location>
</feature>
<feature type="coiled-coil region" evidence="10">
    <location>
        <begin position="163"/>
        <end position="303"/>
    </location>
</feature>
<keyword evidence="16" id="KW-1185">Reference proteome</keyword>
<evidence type="ECO:0000256" key="5">
    <source>
        <dbReference type="ARBA" id="ARBA00022692"/>
    </source>
</evidence>
<organism evidence="15 16">
    <name type="scientific">Rhizodiscina lignyota</name>
    <dbReference type="NCBI Taxonomy" id="1504668"/>
    <lineage>
        <taxon>Eukaryota</taxon>
        <taxon>Fungi</taxon>
        <taxon>Dikarya</taxon>
        <taxon>Ascomycota</taxon>
        <taxon>Pezizomycotina</taxon>
        <taxon>Dothideomycetes</taxon>
        <taxon>Pleosporomycetidae</taxon>
        <taxon>Aulographales</taxon>
        <taxon>Rhizodiscinaceae</taxon>
        <taxon>Rhizodiscina</taxon>
    </lineage>
</organism>
<reference evidence="15" key="1">
    <citation type="journal article" date="2020" name="Stud. Mycol.">
        <title>101 Dothideomycetes genomes: a test case for predicting lifestyles and emergence of pathogens.</title>
        <authorList>
            <person name="Haridas S."/>
            <person name="Albert R."/>
            <person name="Binder M."/>
            <person name="Bloem J."/>
            <person name="Labutti K."/>
            <person name="Salamov A."/>
            <person name="Andreopoulos B."/>
            <person name="Baker S."/>
            <person name="Barry K."/>
            <person name="Bills G."/>
            <person name="Bluhm B."/>
            <person name="Cannon C."/>
            <person name="Castanera R."/>
            <person name="Culley D."/>
            <person name="Daum C."/>
            <person name="Ezra D."/>
            <person name="Gonzalez J."/>
            <person name="Henrissat B."/>
            <person name="Kuo A."/>
            <person name="Liang C."/>
            <person name="Lipzen A."/>
            <person name="Lutzoni F."/>
            <person name="Magnuson J."/>
            <person name="Mondo S."/>
            <person name="Nolan M."/>
            <person name="Ohm R."/>
            <person name="Pangilinan J."/>
            <person name="Park H.-J."/>
            <person name="Ramirez L."/>
            <person name="Alfaro M."/>
            <person name="Sun H."/>
            <person name="Tritt A."/>
            <person name="Yoshinaga Y."/>
            <person name="Zwiers L.-H."/>
            <person name="Turgeon B."/>
            <person name="Goodwin S."/>
            <person name="Spatafora J."/>
            <person name="Crous P."/>
            <person name="Grigoriev I."/>
        </authorList>
    </citation>
    <scope>NUCLEOTIDE SEQUENCE</scope>
    <source>
        <strain evidence="15">CBS 133067</strain>
    </source>
</reference>
<dbReference type="Proteomes" id="UP000799772">
    <property type="component" value="Unassembled WGS sequence"/>
</dbReference>
<evidence type="ECO:0000256" key="2">
    <source>
        <dbReference type="ARBA" id="ARBA00006415"/>
    </source>
</evidence>
<evidence type="ECO:0000256" key="10">
    <source>
        <dbReference type="SAM" id="Coils"/>
    </source>
</evidence>
<accession>A0A9P4I3D3</accession>
<evidence type="ECO:0000256" key="7">
    <source>
        <dbReference type="ARBA" id="ARBA00023034"/>
    </source>
</evidence>
<dbReference type="Pfam" id="PF08172">
    <property type="entry name" value="CASP_C"/>
    <property type="match status" value="1"/>
</dbReference>
<evidence type="ECO:0000256" key="12">
    <source>
        <dbReference type="SAM" id="Phobius"/>
    </source>
</evidence>
<feature type="coiled-coil region" evidence="10">
    <location>
        <begin position="563"/>
        <end position="604"/>
    </location>
</feature>
<keyword evidence="9 12" id="KW-0472">Membrane</keyword>
<feature type="region of interest" description="Disordered" evidence="11">
    <location>
        <begin position="1"/>
        <end position="40"/>
    </location>
</feature>
<keyword evidence="6 12" id="KW-1133">Transmembrane helix</keyword>
<dbReference type="EMBL" id="ML978146">
    <property type="protein sequence ID" value="KAF2092437.1"/>
    <property type="molecule type" value="Genomic_DNA"/>
</dbReference>
<keyword evidence="4" id="KW-0813">Transport</keyword>
<gene>
    <name evidence="15" type="ORF">NA57DRAFT_50308</name>
</gene>
<dbReference type="GO" id="GO:0006891">
    <property type="term" value="P:intra-Golgi vesicle-mediated transport"/>
    <property type="evidence" value="ECO:0007669"/>
    <property type="project" value="InterPro"/>
</dbReference>
<evidence type="ECO:0000256" key="6">
    <source>
        <dbReference type="ARBA" id="ARBA00022989"/>
    </source>
</evidence>
<dbReference type="InterPro" id="IPR057476">
    <property type="entry name" value="Cux_N"/>
</dbReference>
<evidence type="ECO:0000256" key="4">
    <source>
        <dbReference type="ARBA" id="ARBA00022448"/>
    </source>
</evidence>
<dbReference type="InterPro" id="IPR012955">
    <property type="entry name" value="CASP_C"/>
</dbReference>
<feature type="coiled-coil region" evidence="10">
    <location>
        <begin position="433"/>
        <end position="488"/>
    </location>
</feature>
<feature type="compositionally biased region" description="Polar residues" evidence="11">
    <location>
        <begin position="503"/>
        <end position="513"/>
    </location>
</feature>
<evidence type="ECO:0000259" key="14">
    <source>
        <dbReference type="Pfam" id="PF25398"/>
    </source>
</evidence>
<evidence type="ECO:0000259" key="13">
    <source>
        <dbReference type="Pfam" id="PF08172"/>
    </source>
</evidence>
<comment type="subcellular location">
    <subcellularLocation>
        <location evidence="1">Golgi apparatus membrane</location>
        <topology evidence="1">Single-pass type IV membrane protein</topology>
    </subcellularLocation>
</comment>
<dbReference type="OrthoDB" id="10257567at2759"/>
<evidence type="ECO:0000313" key="15">
    <source>
        <dbReference type="EMBL" id="KAF2092437.1"/>
    </source>
</evidence>
<evidence type="ECO:0000256" key="11">
    <source>
        <dbReference type="SAM" id="MobiDB-lite"/>
    </source>
</evidence>
<evidence type="ECO:0000256" key="3">
    <source>
        <dbReference type="ARBA" id="ARBA00018691"/>
    </source>
</evidence>
<feature type="domain" description="CASP C-terminal" evidence="13">
    <location>
        <begin position="456"/>
        <end position="723"/>
    </location>
</feature>
<comment type="caution">
    <text evidence="15">The sequence shown here is derived from an EMBL/GenBank/DDBJ whole genome shotgun (WGS) entry which is preliminary data.</text>
</comment>
<feature type="compositionally biased region" description="Polar residues" evidence="11">
    <location>
        <begin position="1"/>
        <end position="10"/>
    </location>
</feature>
<name>A0A9P4I3D3_9PEZI</name>
<evidence type="ECO:0000313" key="16">
    <source>
        <dbReference type="Proteomes" id="UP000799772"/>
    </source>
</evidence>
<evidence type="ECO:0000256" key="1">
    <source>
        <dbReference type="ARBA" id="ARBA00004409"/>
    </source>
</evidence>
<dbReference type="GO" id="GO:0000139">
    <property type="term" value="C:Golgi membrane"/>
    <property type="evidence" value="ECO:0007669"/>
    <property type="project" value="UniProtKB-SubCell"/>
</dbReference>
<keyword evidence="8 10" id="KW-0175">Coiled coil</keyword>
<dbReference type="PANTHER" id="PTHR14043">
    <property type="entry name" value="CCAAT DISPLACEMENT PROTEIN-RELATED"/>
    <property type="match status" value="1"/>
</dbReference>
<proteinExistence type="inferred from homology"/>
<keyword evidence="7" id="KW-0333">Golgi apparatus</keyword>
<dbReference type="Pfam" id="PF25398">
    <property type="entry name" value="CUX1_N"/>
    <property type="match status" value="1"/>
</dbReference>
<evidence type="ECO:0000256" key="8">
    <source>
        <dbReference type="ARBA" id="ARBA00023054"/>
    </source>
</evidence>
<dbReference type="AlphaFoldDB" id="A0A9P4I3D3"/>
<feature type="domain" description="Cux N-terminal" evidence="14">
    <location>
        <begin position="37"/>
        <end position="149"/>
    </location>
</feature>
<feature type="coiled-coil region" evidence="10">
    <location>
        <begin position="343"/>
        <end position="370"/>
    </location>
</feature>
<feature type="transmembrane region" description="Helical" evidence="12">
    <location>
        <begin position="701"/>
        <end position="720"/>
    </location>
</feature>
<dbReference type="PANTHER" id="PTHR14043:SF2">
    <property type="entry name" value="HOMEOBOX PROTEIN CUT"/>
    <property type="match status" value="1"/>
</dbReference>
<protein>
    <recommendedName>
        <fullName evidence="3">Protein CASP</fullName>
    </recommendedName>
</protein>
<evidence type="ECO:0000256" key="9">
    <source>
        <dbReference type="ARBA" id="ARBA00023136"/>
    </source>
</evidence>
<comment type="similarity">
    <text evidence="2">Belongs to the CASP family.</text>
</comment>
<sequence length="768" mass="84764">MDPTTESQPPDGNEKVSENADKSSDAATEKPAANPPEENKFQQAIAAWRNIDLTNLIPTLDSTASDIVAHQRDALEQRKDLAQKTRDFRKLEDAGKLAEYKALLKAYQSFIDVITNQSKAVQAAFLQVYSPLSEAPDPYPLLEASIDSLVTADETLPKLAGENEHLQKSIASLTTQLEDTEKRLEQERSAKQALENTRDEKIKEVEASWSAVIKEKQDNWEAKEKSLEEKVENQERLLKELKANYEVTQRLGKGEDDMSGHSGASVAELEIVHSELDRANMRLAEVEARNEQLRLELAQSASNTQKAAATNVEDDPAFLRLQSENSSLMRRLDSARYDRDAEKRKWEADVRSLEKDVAALKADRDALKQKVHRWGDYESIKSELEVLKTIEFATGDDDDNADEDAELAEAAKANGSASESKRESLEQLLLARNKKLNNELTILRVSHHDLQRKLEALQEENSNTNMELEKARSLASTLENDLVKVQQEAANAFDPSARSVAGTYTSRYPQSSVRRGGRASPTSSIISGFDPGHTPGTPTLETLRAGEPVGGGSGILPMITAQRDRFKKKNAELESELQKSHQTVSNLRSEIASLQKDNLSLYEKTRYVSTYNRGGHQYNGPTSSASAYATNPNPSSVYVADTPTTPSADARYRSAYESHINPFSAFRGRESARAMKRMSYPERIVFQITRMVLSTRTSRNLFAAYCLALHLLVFVMLYWMGSVDVAHSVPNLSDTAGAAVPVAAGVADAVAGAADAGEWHQEAPPGGG</sequence>